<feature type="compositionally biased region" description="Basic and acidic residues" evidence="4">
    <location>
        <begin position="393"/>
        <end position="403"/>
    </location>
</feature>
<feature type="region of interest" description="Disordered" evidence="4">
    <location>
        <begin position="766"/>
        <end position="800"/>
    </location>
</feature>
<dbReference type="Pfam" id="PF00018">
    <property type="entry name" value="SH3_1"/>
    <property type="match status" value="2"/>
</dbReference>
<feature type="coiled-coil region" evidence="3">
    <location>
        <begin position="819"/>
        <end position="860"/>
    </location>
</feature>
<dbReference type="Pfam" id="PF14604">
    <property type="entry name" value="SH3_9"/>
    <property type="match status" value="1"/>
</dbReference>
<proteinExistence type="evidence at transcript level"/>
<dbReference type="Gene3D" id="2.30.30.40">
    <property type="entry name" value="SH3 Domains"/>
    <property type="match status" value="3"/>
</dbReference>
<feature type="compositionally biased region" description="Polar residues" evidence="4">
    <location>
        <begin position="200"/>
        <end position="220"/>
    </location>
</feature>
<dbReference type="CDD" id="cd11873">
    <property type="entry name" value="SH3_CD2AP-like_1"/>
    <property type="match status" value="1"/>
</dbReference>
<name>U5EQM5_9DIPT</name>
<feature type="domain" description="SH3" evidence="5">
    <location>
        <begin position="1"/>
        <end position="61"/>
    </location>
</feature>
<feature type="region of interest" description="Disordered" evidence="4">
    <location>
        <begin position="155"/>
        <end position="174"/>
    </location>
</feature>
<feature type="region of interest" description="Disordered" evidence="4">
    <location>
        <begin position="294"/>
        <end position="447"/>
    </location>
</feature>
<feature type="region of interest" description="Disordered" evidence="4">
    <location>
        <begin position="505"/>
        <end position="599"/>
    </location>
</feature>
<feature type="region of interest" description="Disordered" evidence="4">
    <location>
        <begin position="619"/>
        <end position="754"/>
    </location>
</feature>
<feature type="compositionally biased region" description="Low complexity" evidence="4">
    <location>
        <begin position="340"/>
        <end position="362"/>
    </location>
</feature>
<dbReference type="EMBL" id="GANO01004200">
    <property type="protein sequence ID" value="JAB55671.1"/>
    <property type="molecule type" value="mRNA"/>
</dbReference>
<sequence length="871" mass="95631">NGVTAIVEYDYIAKEPDELTLRKGALISNIIIQPGGWWEGTLVASNKKGMFPDNFVRVLEPDDLNPVVLRNKSATANRRCKVIYSYKENKSDELSLAVGDIVEFFEEVEEGWWRGKLNNKIGVFPSNFVELIESASPISANRKSSTIINNESTTIINNNNNNNSNSNNSTTTTTATQLIKSNSISKSRNSLNNSREDLDVQSTTTTTSSLHRNNKYSIDSSHSHDAPSLPPKPIRELCKVLFAYAPANDDELKLVENDIITIISKELPDKGWWKGELKGKVGVFPDNFVALLPPEVSPTRDSQQIKPDRPPVSTKVIFNKSPSGSYRKDSFGSRDSLNDSTITNNNNHSSTTTINTSSTTTTVFPNVASHRKSLEKKNLDVTANLPISSSSPNHEKPPRKSLELKTQSQEIRKSLENLDDKKSTPPPVLSKKPQVPIKKSPSITSVTGNLFSGLKQKVKSVESKLSHSGGGGNTGSTADNLDGLSSSKMTSSTVIADNNEKNVIGEKLAPKDDSEFGHIERGSVLKDMRANRAKAPKRRPPSSAGVLAGDTSDTSLSNGNSGHYHQMNGPEHQQQQQQQKPDLLNTSGGDGDNEFIVKPRAREWEKVKVPWMDELKANQAKKTVGEQPKSPEHQDEIPKPDMSKSFSISSTKPLTTELTQSTTLTNVFPTPPSSVNKVSPEHVSESTTSSNKSTTKISISDHKETTSASSTTTTTISTSPQQQQQQVTPSVRPTSVNLRNHNLSPTPQPQPVVSQNTKTIHITTSASSATNNNNNNNNNNNINNSLNNNNSNIVNNNNNNNNDTIMINPVTQDNVCSRVHDLEIKVSSLEQLLEKQNDLINDLTKSLINERDRVKLLQKELEKYAQCVTQV</sequence>
<dbReference type="AlphaFoldDB" id="U5EQM5"/>
<keyword evidence="3" id="KW-0175">Coiled coil</keyword>
<feature type="compositionally biased region" description="Basic residues" evidence="4">
    <location>
        <begin position="531"/>
        <end position="540"/>
    </location>
</feature>
<dbReference type="InterPro" id="IPR050384">
    <property type="entry name" value="Endophilin_SH3RF"/>
</dbReference>
<feature type="compositionally biased region" description="Low complexity" evidence="4">
    <location>
        <begin position="180"/>
        <end position="193"/>
    </location>
</feature>
<feature type="non-terminal residue" evidence="6">
    <location>
        <position position="1"/>
    </location>
</feature>
<accession>U5EQM5</accession>
<organism evidence="6">
    <name type="scientific">Corethrella appendiculata</name>
    <dbReference type="NCBI Taxonomy" id="1370023"/>
    <lineage>
        <taxon>Eukaryota</taxon>
        <taxon>Metazoa</taxon>
        <taxon>Ecdysozoa</taxon>
        <taxon>Arthropoda</taxon>
        <taxon>Hexapoda</taxon>
        <taxon>Insecta</taxon>
        <taxon>Pterygota</taxon>
        <taxon>Neoptera</taxon>
        <taxon>Endopterygota</taxon>
        <taxon>Diptera</taxon>
        <taxon>Nematocera</taxon>
        <taxon>Culicoidea</taxon>
        <taxon>Chaoboridae</taxon>
        <taxon>Corethrella</taxon>
    </lineage>
</organism>
<evidence type="ECO:0000256" key="2">
    <source>
        <dbReference type="PROSITE-ProRule" id="PRU00192"/>
    </source>
</evidence>
<dbReference type="PANTHER" id="PTHR14167:SF92">
    <property type="entry name" value="CIN85 AND CD2AP RELATED, ISOFORM J"/>
    <property type="match status" value="1"/>
</dbReference>
<dbReference type="SMART" id="SM00326">
    <property type="entry name" value="SH3"/>
    <property type="match status" value="3"/>
</dbReference>
<feature type="compositionally biased region" description="Low complexity" evidence="4">
    <location>
        <begin position="651"/>
        <end position="665"/>
    </location>
</feature>
<protein>
    <submittedName>
        <fullName evidence="6">Putative adaptor protein cms/seta</fullName>
    </submittedName>
</protein>
<feature type="region of interest" description="Disordered" evidence="4">
    <location>
        <begin position="180"/>
        <end position="230"/>
    </location>
</feature>
<evidence type="ECO:0000256" key="3">
    <source>
        <dbReference type="SAM" id="Coils"/>
    </source>
</evidence>
<feature type="compositionally biased region" description="Basic and acidic residues" evidence="4">
    <location>
        <begin position="629"/>
        <end position="642"/>
    </location>
</feature>
<feature type="region of interest" description="Disordered" evidence="4">
    <location>
        <begin position="462"/>
        <end position="485"/>
    </location>
</feature>
<keyword evidence="1 2" id="KW-0728">SH3 domain</keyword>
<dbReference type="PROSITE" id="PS50002">
    <property type="entry name" value="SH3"/>
    <property type="match status" value="3"/>
</dbReference>
<feature type="domain" description="SH3" evidence="5">
    <location>
        <begin position="75"/>
        <end position="134"/>
    </location>
</feature>
<evidence type="ECO:0000256" key="4">
    <source>
        <dbReference type="SAM" id="MobiDB-lite"/>
    </source>
</evidence>
<evidence type="ECO:0000259" key="5">
    <source>
        <dbReference type="PROSITE" id="PS50002"/>
    </source>
</evidence>
<feature type="compositionally biased region" description="Low complexity" evidence="4">
    <location>
        <begin position="685"/>
        <end position="698"/>
    </location>
</feature>
<evidence type="ECO:0000313" key="6">
    <source>
        <dbReference type="EMBL" id="JAB55671.1"/>
    </source>
</evidence>
<dbReference type="PANTHER" id="PTHR14167">
    <property type="entry name" value="SH3 DOMAIN-CONTAINING"/>
    <property type="match status" value="1"/>
</dbReference>
<feature type="compositionally biased region" description="Polar residues" evidence="4">
    <location>
        <begin position="551"/>
        <end position="563"/>
    </location>
</feature>
<feature type="compositionally biased region" description="Basic and acidic residues" evidence="4">
    <location>
        <begin position="410"/>
        <end position="423"/>
    </location>
</feature>
<reference evidence="6" key="1">
    <citation type="journal article" date="2014" name="Insect Biochem. Mol. Biol.">
        <title>An insight into the sialome of the frog biting fly, Corethrella appendiculata.</title>
        <authorList>
            <person name="Ribeiro J.M.C."/>
            <person name="Chagas A.C."/>
            <person name="Pham V.M."/>
            <person name="Lounibos L.P."/>
            <person name="Calvo E."/>
        </authorList>
    </citation>
    <scope>NUCLEOTIDE SEQUENCE</scope>
    <source>
        <tissue evidence="6">Salivary glands</tissue>
    </source>
</reference>
<feature type="domain" description="SH3" evidence="5">
    <location>
        <begin position="233"/>
        <end position="294"/>
    </location>
</feature>
<dbReference type="SUPFAM" id="SSF50044">
    <property type="entry name" value="SH3-domain"/>
    <property type="match status" value="3"/>
</dbReference>
<feature type="compositionally biased region" description="Low complexity" evidence="4">
    <location>
        <begin position="706"/>
        <end position="734"/>
    </location>
</feature>
<dbReference type="PRINTS" id="PR00452">
    <property type="entry name" value="SH3DOMAIN"/>
</dbReference>
<dbReference type="InterPro" id="IPR036028">
    <property type="entry name" value="SH3-like_dom_sf"/>
</dbReference>
<evidence type="ECO:0000256" key="1">
    <source>
        <dbReference type="ARBA" id="ARBA00022443"/>
    </source>
</evidence>
<dbReference type="InterPro" id="IPR001452">
    <property type="entry name" value="SH3_domain"/>
</dbReference>
<dbReference type="CDD" id="cd11875">
    <property type="entry name" value="SH3_CD2AP-like_3"/>
    <property type="match status" value="1"/>
</dbReference>
<feature type="compositionally biased region" description="Basic and acidic residues" evidence="4">
    <location>
        <begin position="505"/>
        <end position="530"/>
    </location>
</feature>